<keyword evidence="12" id="KW-1185">Reference proteome</keyword>
<evidence type="ECO:0000256" key="5">
    <source>
        <dbReference type="ARBA" id="ARBA00022840"/>
    </source>
</evidence>
<feature type="domain" description="ABC transporter" evidence="9">
    <location>
        <begin position="334"/>
        <end position="567"/>
    </location>
</feature>
<evidence type="ECO:0000256" key="2">
    <source>
        <dbReference type="ARBA" id="ARBA00022448"/>
    </source>
</evidence>
<dbReference type="PROSITE" id="PS50929">
    <property type="entry name" value="ABC_TM1F"/>
    <property type="match status" value="1"/>
</dbReference>
<dbReference type="InterPro" id="IPR027417">
    <property type="entry name" value="P-loop_NTPase"/>
</dbReference>
<dbReference type="SUPFAM" id="SSF52540">
    <property type="entry name" value="P-loop containing nucleoside triphosphate hydrolases"/>
    <property type="match status" value="1"/>
</dbReference>
<organism evidence="11 12">
    <name type="scientific">Desulfobulbus oralis</name>
    <dbReference type="NCBI Taxonomy" id="1986146"/>
    <lineage>
        <taxon>Bacteria</taxon>
        <taxon>Pseudomonadati</taxon>
        <taxon>Thermodesulfobacteriota</taxon>
        <taxon>Desulfobulbia</taxon>
        <taxon>Desulfobulbales</taxon>
        <taxon>Desulfobulbaceae</taxon>
        <taxon>Desulfobulbus</taxon>
    </lineage>
</organism>
<dbReference type="Gene3D" id="3.40.50.300">
    <property type="entry name" value="P-loop containing nucleotide triphosphate hydrolases"/>
    <property type="match status" value="1"/>
</dbReference>
<feature type="transmembrane region" description="Helical" evidence="8">
    <location>
        <begin position="57"/>
        <end position="76"/>
    </location>
</feature>
<dbReference type="FunFam" id="3.40.50.300:FF:000287">
    <property type="entry name" value="Multidrug ABC transporter ATP-binding protein"/>
    <property type="match status" value="1"/>
</dbReference>
<dbReference type="PANTHER" id="PTHR24221:SF397">
    <property type="entry name" value="ABC TRANSPORTER, ATP-BINDING TRANSMEMBRANE PROTEIN"/>
    <property type="match status" value="1"/>
</dbReference>
<keyword evidence="3 8" id="KW-0812">Transmembrane</keyword>
<evidence type="ECO:0000313" key="12">
    <source>
        <dbReference type="Proteomes" id="UP000239867"/>
    </source>
</evidence>
<sequence>MKDMLRAVTAGHPKKLRKSLWYTILSYLVNIVPFGISIEVVHIVFAAWSAGGAPDMAKLWGLCALLFGWLIVMYAAEVPAYRACYRDAYSASARGRVELAEKLRKLPLGYFARRDPGDLVNMIMGDFLLLETAISHQVPQMVGGLVLPVIAFVGLCFWNPPMAIAMFVSLPAGALVLLLSTRLQNRLSQKHMRAKIDAGNRIQEYMNGIRVIKACNLTGERFARMESAFQGFMRESIRIEAALGPFAMLAISLIRLGLTLMIVLGVHLMIGGTLDPLTFVAFLIVGTRVYDPLTAALLNFFVFRYSTQAGKRILRLMEEPEMSGEGDAPERHDIELKNVTFGYGGEPVLRDVSLTFPQGKLTALVGPSGCGKTTLMKVMARFYDPQSGTVLFGGADERGLDPEKLMRRISFVFQDVYLFRDTVRNNIAFGREGATEAEVEEAAKRACAHDFIMRLPQGYDTMVGEGGSTLSGGEKQRISIARALLKNAPVVLLDEATASLDPENEVEVQRAVNALVEGRTVVVIAHKLRTTQNADNIVVMEAGRVVDQGRHAELLERGGLYARLWTLQNESVGWSLTGD</sequence>
<accession>A0A2L1GQK8</accession>
<dbReference type="KEGG" id="deo:CAY53_11245"/>
<dbReference type="OrthoDB" id="9772049at2"/>
<dbReference type="PANTHER" id="PTHR24221">
    <property type="entry name" value="ATP-BINDING CASSETTE SUB-FAMILY B"/>
    <property type="match status" value="1"/>
</dbReference>
<dbReference type="GO" id="GO:0034040">
    <property type="term" value="F:ATPase-coupled lipid transmembrane transporter activity"/>
    <property type="evidence" value="ECO:0007669"/>
    <property type="project" value="TreeGrafter"/>
</dbReference>
<protein>
    <submittedName>
        <fullName evidence="11">ABC transporter ATP-binding protein</fullName>
    </submittedName>
</protein>
<feature type="transmembrane region" description="Helical" evidence="8">
    <location>
        <begin position="164"/>
        <end position="183"/>
    </location>
</feature>
<feature type="transmembrane region" description="Helical" evidence="8">
    <location>
        <begin position="138"/>
        <end position="158"/>
    </location>
</feature>
<dbReference type="InterPro" id="IPR036640">
    <property type="entry name" value="ABC1_TM_sf"/>
</dbReference>
<feature type="domain" description="ABC transmembrane type-1" evidence="10">
    <location>
        <begin position="23"/>
        <end position="294"/>
    </location>
</feature>
<evidence type="ECO:0000256" key="3">
    <source>
        <dbReference type="ARBA" id="ARBA00022692"/>
    </source>
</evidence>
<gene>
    <name evidence="11" type="ORF">CAY53_11245</name>
</gene>
<dbReference type="Pfam" id="PF00664">
    <property type="entry name" value="ABC_membrane"/>
    <property type="match status" value="1"/>
</dbReference>
<dbReference type="GO" id="GO:0016887">
    <property type="term" value="F:ATP hydrolysis activity"/>
    <property type="evidence" value="ECO:0007669"/>
    <property type="project" value="InterPro"/>
</dbReference>
<keyword evidence="5 11" id="KW-0067">ATP-binding</keyword>
<dbReference type="InterPro" id="IPR011527">
    <property type="entry name" value="ABC1_TM_dom"/>
</dbReference>
<dbReference type="GO" id="GO:0005886">
    <property type="term" value="C:plasma membrane"/>
    <property type="evidence" value="ECO:0007669"/>
    <property type="project" value="UniProtKB-SubCell"/>
</dbReference>
<keyword evidence="6 8" id="KW-1133">Transmembrane helix</keyword>
<dbReference type="SUPFAM" id="SSF90123">
    <property type="entry name" value="ABC transporter transmembrane region"/>
    <property type="match status" value="1"/>
</dbReference>
<dbReference type="InterPro" id="IPR003593">
    <property type="entry name" value="AAA+_ATPase"/>
</dbReference>
<evidence type="ECO:0000259" key="9">
    <source>
        <dbReference type="PROSITE" id="PS50893"/>
    </source>
</evidence>
<dbReference type="EMBL" id="CP021255">
    <property type="protein sequence ID" value="AVD71975.1"/>
    <property type="molecule type" value="Genomic_DNA"/>
</dbReference>
<feature type="transmembrane region" description="Helical" evidence="8">
    <location>
        <begin position="276"/>
        <end position="302"/>
    </location>
</feature>
<dbReference type="PROSITE" id="PS00211">
    <property type="entry name" value="ABC_TRANSPORTER_1"/>
    <property type="match status" value="1"/>
</dbReference>
<evidence type="ECO:0000313" key="11">
    <source>
        <dbReference type="EMBL" id="AVD71975.1"/>
    </source>
</evidence>
<feature type="transmembrane region" description="Helical" evidence="8">
    <location>
        <begin position="243"/>
        <end position="270"/>
    </location>
</feature>
<dbReference type="SMART" id="SM00382">
    <property type="entry name" value="AAA"/>
    <property type="match status" value="1"/>
</dbReference>
<name>A0A2L1GQK8_9BACT</name>
<evidence type="ECO:0000256" key="1">
    <source>
        <dbReference type="ARBA" id="ARBA00004651"/>
    </source>
</evidence>
<dbReference type="AlphaFoldDB" id="A0A2L1GQK8"/>
<dbReference type="GO" id="GO:0005524">
    <property type="term" value="F:ATP binding"/>
    <property type="evidence" value="ECO:0007669"/>
    <property type="project" value="UniProtKB-KW"/>
</dbReference>
<dbReference type="Gene3D" id="1.20.1560.10">
    <property type="entry name" value="ABC transporter type 1, transmembrane domain"/>
    <property type="match status" value="1"/>
</dbReference>
<dbReference type="Proteomes" id="UP000239867">
    <property type="component" value="Chromosome"/>
</dbReference>
<dbReference type="InterPro" id="IPR003439">
    <property type="entry name" value="ABC_transporter-like_ATP-bd"/>
</dbReference>
<reference evidence="11 12" key="1">
    <citation type="journal article" date="2018" name="MBio">
        <title>Insights into the evolution of host association through the isolation and characterization of a novel human periodontal pathobiont, Desulfobulbus oralis.</title>
        <authorList>
            <person name="Cross K.L."/>
            <person name="Chirania P."/>
            <person name="Xiong W."/>
            <person name="Beall C.J."/>
            <person name="Elkins J.G."/>
            <person name="Giannone R.J."/>
            <person name="Griffen A.L."/>
            <person name="Guss A.M."/>
            <person name="Hettich R.L."/>
            <person name="Joshi S.S."/>
            <person name="Mokrzan E.M."/>
            <person name="Martin R.K."/>
            <person name="Zhulin I.B."/>
            <person name="Leys E.J."/>
            <person name="Podar M."/>
        </authorList>
    </citation>
    <scope>NUCLEOTIDE SEQUENCE [LARGE SCALE GENOMIC DNA]</scope>
    <source>
        <strain evidence="11 12">ORNL</strain>
    </source>
</reference>
<comment type="subcellular location">
    <subcellularLocation>
        <location evidence="1">Cell membrane</location>
        <topology evidence="1">Multi-pass membrane protein</topology>
    </subcellularLocation>
</comment>
<keyword evidence="7 8" id="KW-0472">Membrane</keyword>
<keyword evidence="2" id="KW-0813">Transport</keyword>
<evidence type="ECO:0000256" key="7">
    <source>
        <dbReference type="ARBA" id="ARBA00023136"/>
    </source>
</evidence>
<dbReference type="Pfam" id="PF00005">
    <property type="entry name" value="ABC_tran"/>
    <property type="match status" value="1"/>
</dbReference>
<dbReference type="RefSeq" id="WP_104937183.1">
    <property type="nucleotide sequence ID" value="NZ_CP021255.1"/>
</dbReference>
<evidence type="ECO:0000256" key="6">
    <source>
        <dbReference type="ARBA" id="ARBA00022989"/>
    </source>
</evidence>
<dbReference type="InterPro" id="IPR017871">
    <property type="entry name" value="ABC_transporter-like_CS"/>
</dbReference>
<evidence type="ECO:0000256" key="8">
    <source>
        <dbReference type="SAM" id="Phobius"/>
    </source>
</evidence>
<dbReference type="PROSITE" id="PS50893">
    <property type="entry name" value="ABC_TRANSPORTER_2"/>
    <property type="match status" value="1"/>
</dbReference>
<proteinExistence type="predicted"/>
<evidence type="ECO:0000256" key="4">
    <source>
        <dbReference type="ARBA" id="ARBA00022741"/>
    </source>
</evidence>
<keyword evidence="4" id="KW-0547">Nucleotide-binding</keyword>
<dbReference type="GO" id="GO:0140359">
    <property type="term" value="F:ABC-type transporter activity"/>
    <property type="evidence" value="ECO:0007669"/>
    <property type="project" value="InterPro"/>
</dbReference>
<feature type="transmembrane region" description="Helical" evidence="8">
    <location>
        <begin position="20"/>
        <end position="45"/>
    </location>
</feature>
<dbReference type="InterPro" id="IPR039421">
    <property type="entry name" value="Type_1_exporter"/>
</dbReference>
<evidence type="ECO:0000259" key="10">
    <source>
        <dbReference type="PROSITE" id="PS50929"/>
    </source>
</evidence>